<proteinExistence type="predicted"/>
<comment type="caution">
    <text evidence="2">The sequence shown here is derived from an EMBL/GenBank/DDBJ whole genome shotgun (WGS) entry which is preliminary data.</text>
</comment>
<dbReference type="OrthoDB" id="1108077at2759"/>
<dbReference type="Proteomes" id="UP000886595">
    <property type="component" value="Unassembled WGS sequence"/>
</dbReference>
<feature type="compositionally biased region" description="Low complexity" evidence="1">
    <location>
        <begin position="59"/>
        <end position="71"/>
    </location>
</feature>
<organism evidence="2 3">
    <name type="scientific">Brassica carinata</name>
    <name type="common">Ethiopian mustard</name>
    <name type="synonym">Abyssinian cabbage</name>
    <dbReference type="NCBI Taxonomy" id="52824"/>
    <lineage>
        <taxon>Eukaryota</taxon>
        <taxon>Viridiplantae</taxon>
        <taxon>Streptophyta</taxon>
        <taxon>Embryophyta</taxon>
        <taxon>Tracheophyta</taxon>
        <taxon>Spermatophyta</taxon>
        <taxon>Magnoliopsida</taxon>
        <taxon>eudicotyledons</taxon>
        <taxon>Gunneridae</taxon>
        <taxon>Pentapetalae</taxon>
        <taxon>rosids</taxon>
        <taxon>malvids</taxon>
        <taxon>Brassicales</taxon>
        <taxon>Brassicaceae</taxon>
        <taxon>Brassiceae</taxon>
        <taxon>Brassica</taxon>
    </lineage>
</organism>
<evidence type="ECO:0000313" key="3">
    <source>
        <dbReference type="Proteomes" id="UP000886595"/>
    </source>
</evidence>
<feature type="region of interest" description="Disordered" evidence="1">
    <location>
        <begin position="1"/>
        <end position="41"/>
    </location>
</feature>
<dbReference type="EMBL" id="JAAMPC010000004">
    <property type="protein sequence ID" value="KAG2315355.1"/>
    <property type="molecule type" value="Genomic_DNA"/>
</dbReference>
<name>A0A8X8AXH3_BRACI</name>
<feature type="region of interest" description="Disordered" evidence="1">
    <location>
        <begin position="59"/>
        <end position="84"/>
    </location>
</feature>
<gene>
    <name evidence="2" type="ORF">Bca52824_018477</name>
</gene>
<keyword evidence="3" id="KW-1185">Reference proteome</keyword>
<feature type="compositionally biased region" description="Polar residues" evidence="1">
    <location>
        <begin position="30"/>
        <end position="41"/>
    </location>
</feature>
<evidence type="ECO:0000256" key="1">
    <source>
        <dbReference type="SAM" id="MobiDB-lite"/>
    </source>
</evidence>
<protein>
    <submittedName>
        <fullName evidence="2">Uncharacterized protein</fullName>
    </submittedName>
</protein>
<dbReference type="AlphaFoldDB" id="A0A8X8AXH3"/>
<accession>A0A8X8AXH3</accession>
<sequence length="84" mass="9178">MAALHPKPQNDNKENVSPSKMNAISVKPMDSSSSIDKNNTQIIIRRRQPLKDITSLFVSSSPLPSSPTLSFDPKCIKGRSGVKN</sequence>
<reference evidence="2 3" key="1">
    <citation type="submission" date="2020-02" db="EMBL/GenBank/DDBJ databases">
        <authorList>
            <person name="Ma Q."/>
            <person name="Huang Y."/>
            <person name="Song X."/>
            <person name="Pei D."/>
        </authorList>
    </citation>
    <scope>NUCLEOTIDE SEQUENCE [LARGE SCALE GENOMIC DNA]</scope>
    <source>
        <strain evidence="2">Sxm20200214</strain>
        <tissue evidence="2">Leaf</tissue>
    </source>
</reference>
<evidence type="ECO:0000313" key="2">
    <source>
        <dbReference type="EMBL" id="KAG2315355.1"/>
    </source>
</evidence>